<name>A0A915HKE6_ROMCU</name>
<protein>
    <submittedName>
        <fullName evidence="2">Fructose-bisphosphate aldolase</fullName>
    </submittedName>
</protein>
<accession>A0A915HKE6</accession>
<reference evidence="2" key="1">
    <citation type="submission" date="2022-11" db="UniProtKB">
        <authorList>
            <consortium name="WormBaseParasite"/>
        </authorList>
    </citation>
    <scope>IDENTIFICATION</scope>
</reference>
<dbReference type="WBParaSite" id="nRc.2.0.1.t01812-RA">
    <property type="protein sequence ID" value="nRc.2.0.1.t01812-RA"/>
    <property type="gene ID" value="nRc.2.0.1.g01812"/>
</dbReference>
<proteinExistence type="predicted"/>
<dbReference type="AlphaFoldDB" id="A0A915HKE6"/>
<sequence length="50" mass="5377">AAKDSGHRNKDSGPFAQNPALAIRSVKEILFHIQKSAAVVSKYLIAAEVE</sequence>
<evidence type="ECO:0000313" key="1">
    <source>
        <dbReference type="Proteomes" id="UP000887565"/>
    </source>
</evidence>
<evidence type="ECO:0000313" key="2">
    <source>
        <dbReference type="WBParaSite" id="nRc.2.0.1.t01812-RA"/>
    </source>
</evidence>
<keyword evidence="1" id="KW-1185">Reference proteome</keyword>
<organism evidence="1 2">
    <name type="scientific">Romanomermis culicivorax</name>
    <name type="common">Nematode worm</name>
    <dbReference type="NCBI Taxonomy" id="13658"/>
    <lineage>
        <taxon>Eukaryota</taxon>
        <taxon>Metazoa</taxon>
        <taxon>Ecdysozoa</taxon>
        <taxon>Nematoda</taxon>
        <taxon>Enoplea</taxon>
        <taxon>Dorylaimia</taxon>
        <taxon>Mermithida</taxon>
        <taxon>Mermithoidea</taxon>
        <taxon>Mermithidae</taxon>
        <taxon>Romanomermis</taxon>
    </lineage>
</organism>
<dbReference type="Proteomes" id="UP000887565">
    <property type="component" value="Unplaced"/>
</dbReference>